<dbReference type="GeneID" id="8232566"/>
<dbReference type="AlphaFoldDB" id="E0VAN1"/>
<protein>
    <recommendedName>
        <fullName evidence="4">Kinase</fullName>
        <ecNumber evidence="4">2.7.-.-</ecNumber>
    </recommendedName>
</protein>
<keyword evidence="7" id="KW-1185">Reference proteome</keyword>
<dbReference type="eggNOG" id="KOG1620">
    <property type="taxonomic scope" value="Eukaryota"/>
</dbReference>
<dbReference type="InParanoid" id="E0VAN1"/>
<evidence type="ECO:0000256" key="1">
    <source>
        <dbReference type="ARBA" id="ARBA00007374"/>
    </source>
</evidence>
<dbReference type="Gene3D" id="3.30.470.160">
    <property type="entry name" value="Inositol polyphosphate kinase"/>
    <property type="match status" value="1"/>
</dbReference>
<evidence type="ECO:0000313" key="6">
    <source>
        <dbReference type="EnsemblMetazoa" id="PHUM041400-PA"/>
    </source>
</evidence>
<sequence length="369" mass="42203">MFQLEPFIHQVGGHSFMLSLDGATVCKPLVEREHLFYLTIPDEVQKFLPQYYGVISVRIIQTDDGYVQFIALPPKNYVPLWHGNKRGLRKTGSIEVTNSGNEHFQEDQHESSVSGSSDLTRLNPWVLKCHRENMCSLLKRFEEGEDKAKEFIVLENLTWKFTYPCILDLKMGTRQYGDAATLAKKQSKMYKVVSTTSAKLGLRVGGMQVFQISSKHYLCRNKFYGRTLSVSGFQQALVQFLHNGVRFRSDVLPVLIRRLEELFTVLGRQETVRLYTTSLLLLYEGDDFVQESDPRNSKTLTETLVRTLSRKSDSSYNSEPNVDVKMIDFAHSTHKALEDPVVYSGPDRGFLFGLEKLINMLKSIESDYG</sequence>
<dbReference type="GO" id="GO:0046854">
    <property type="term" value="P:phosphatidylinositol phosphate biosynthetic process"/>
    <property type="evidence" value="ECO:0007669"/>
    <property type="project" value="TreeGrafter"/>
</dbReference>
<dbReference type="EMBL" id="AAZO01000485">
    <property type="status" value="NOT_ANNOTATED_CDS"/>
    <property type="molecule type" value="Genomic_DNA"/>
</dbReference>
<reference evidence="5" key="1">
    <citation type="submission" date="2007-04" db="EMBL/GenBank/DDBJ databases">
        <title>Annotation of Pediculus humanus corporis strain USDA.</title>
        <authorList>
            <person name="Kirkness E."/>
            <person name="Hannick L."/>
            <person name="Hass B."/>
            <person name="Bruggner R."/>
            <person name="Lawson D."/>
            <person name="Bidwell S."/>
            <person name="Joardar V."/>
            <person name="Caler E."/>
            <person name="Walenz B."/>
            <person name="Inman J."/>
            <person name="Schobel S."/>
            <person name="Galinsky K."/>
            <person name="Amedeo P."/>
            <person name="Strausberg R."/>
        </authorList>
    </citation>
    <scope>NUCLEOTIDE SEQUENCE</scope>
    <source>
        <strain evidence="5">USDA</strain>
    </source>
</reference>
<dbReference type="OrthoDB" id="2573163at2759"/>
<dbReference type="PANTHER" id="PTHR12400">
    <property type="entry name" value="INOSITOL POLYPHOSPHATE KINASE"/>
    <property type="match status" value="1"/>
</dbReference>
<dbReference type="SUPFAM" id="SSF56104">
    <property type="entry name" value="SAICAR synthase-like"/>
    <property type="match status" value="1"/>
</dbReference>
<gene>
    <name evidence="6" type="primary">8232566</name>
    <name evidence="5" type="ORF">Phum_PHUM041400</name>
</gene>
<dbReference type="InterPro" id="IPR038286">
    <property type="entry name" value="IPK_sf"/>
</dbReference>
<accession>E0VAN1</accession>
<dbReference type="KEGG" id="phu:Phum_PHUM041400"/>
<keyword evidence="3 4" id="KW-0418">Kinase</keyword>
<reference evidence="6" key="3">
    <citation type="submission" date="2020-05" db="UniProtKB">
        <authorList>
            <consortium name="EnsemblMetazoa"/>
        </authorList>
    </citation>
    <scope>IDENTIFICATION</scope>
    <source>
        <strain evidence="6">USDA</strain>
    </source>
</reference>
<dbReference type="GO" id="GO:0005737">
    <property type="term" value="C:cytoplasm"/>
    <property type="evidence" value="ECO:0007669"/>
    <property type="project" value="TreeGrafter"/>
</dbReference>
<evidence type="ECO:0000256" key="2">
    <source>
        <dbReference type="ARBA" id="ARBA00022679"/>
    </source>
</evidence>
<dbReference type="EMBL" id="DS235012">
    <property type="protein sequence ID" value="EEB10437.1"/>
    <property type="molecule type" value="Genomic_DNA"/>
</dbReference>
<dbReference type="Proteomes" id="UP000009046">
    <property type="component" value="Unassembled WGS sequence"/>
</dbReference>
<evidence type="ECO:0000313" key="7">
    <source>
        <dbReference type="Proteomes" id="UP000009046"/>
    </source>
</evidence>
<keyword evidence="2 4" id="KW-0808">Transferase</keyword>
<evidence type="ECO:0000256" key="4">
    <source>
        <dbReference type="RuleBase" id="RU363090"/>
    </source>
</evidence>
<dbReference type="GO" id="GO:0032958">
    <property type="term" value="P:inositol phosphate biosynthetic process"/>
    <property type="evidence" value="ECO:0007669"/>
    <property type="project" value="InterPro"/>
</dbReference>
<organism>
    <name type="scientific">Pediculus humanus subsp. corporis</name>
    <name type="common">Body louse</name>
    <dbReference type="NCBI Taxonomy" id="121224"/>
    <lineage>
        <taxon>Eukaryota</taxon>
        <taxon>Metazoa</taxon>
        <taxon>Ecdysozoa</taxon>
        <taxon>Arthropoda</taxon>
        <taxon>Hexapoda</taxon>
        <taxon>Insecta</taxon>
        <taxon>Pterygota</taxon>
        <taxon>Neoptera</taxon>
        <taxon>Paraneoptera</taxon>
        <taxon>Psocodea</taxon>
        <taxon>Troctomorpha</taxon>
        <taxon>Phthiraptera</taxon>
        <taxon>Anoplura</taxon>
        <taxon>Pediculidae</taxon>
        <taxon>Pediculus</taxon>
    </lineage>
</organism>
<comment type="similarity">
    <text evidence="1 4">Belongs to the inositol phosphokinase (IPK) family.</text>
</comment>
<dbReference type="OMA" id="RISYNPW"/>
<evidence type="ECO:0000256" key="3">
    <source>
        <dbReference type="ARBA" id="ARBA00022777"/>
    </source>
</evidence>
<dbReference type="CTD" id="8232566"/>
<dbReference type="PANTHER" id="PTHR12400:SF21">
    <property type="entry name" value="KINASE"/>
    <property type="match status" value="1"/>
</dbReference>
<dbReference type="InterPro" id="IPR005522">
    <property type="entry name" value="IPK"/>
</dbReference>
<proteinExistence type="inferred from homology"/>
<dbReference type="GO" id="GO:0000828">
    <property type="term" value="F:inositol hexakisphosphate kinase activity"/>
    <property type="evidence" value="ECO:0007669"/>
    <property type="project" value="TreeGrafter"/>
</dbReference>
<name>E0VAN1_PEDHC</name>
<dbReference type="STRING" id="121224.E0VAN1"/>
<dbReference type="EC" id="2.7.-.-" evidence="4"/>
<reference evidence="5" key="2">
    <citation type="submission" date="2007-04" db="EMBL/GenBank/DDBJ databases">
        <title>The genome of the human body louse.</title>
        <authorList>
            <consortium name="The Human Body Louse Genome Consortium"/>
            <person name="Kirkness E."/>
            <person name="Walenz B."/>
            <person name="Hass B."/>
            <person name="Bruggner R."/>
            <person name="Strausberg R."/>
        </authorList>
    </citation>
    <scope>NUCLEOTIDE SEQUENCE</scope>
    <source>
        <strain evidence="5">USDA</strain>
    </source>
</reference>
<dbReference type="GO" id="GO:0005634">
    <property type="term" value="C:nucleus"/>
    <property type="evidence" value="ECO:0007669"/>
    <property type="project" value="TreeGrafter"/>
</dbReference>
<dbReference type="Pfam" id="PF03770">
    <property type="entry name" value="IPK"/>
    <property type="match status" value="1"/>
</dbReference>
<evidence type="ECO:0000313" key="5">
    <source>
        <dbReference type="EMBL" id="EEB10437.1"/>
    </source>
</evidence>
<dbReference type="VEuPathDB" id="VectorBase:PHUM041400"/>
<dbReference type="HOGENOM" id="CLU_014862_0_0_1"/>
<dbReference type="EnsemblMetazoa" id="PHUM041400-RA">
    <property type="protein sequence ID" value="PHUM041400-PA"/>
    <property type="gene ID" value="PHUM041400"/>
</dbReference>
<dbReference type="RefSeq" id="XP_002423175.1">
    <property type="nucleotide sequence ID" value="XM_002423130.1"/>
</dbReference>